<dbReference type="Proteomes" id="UP000001175">
    <property type="component" value="Chromosome"/>
</dbReference>
<dbReference type="AlphaFoldDB" id="A0A0H3K5P9"/>
<dbReference type="EMBL" id="AP008231">
    <property type="protein sequence ID" value="BAD80607.1"/>
    <property type="molecule type" value="Genomic_DNA"/>
</dbReference>
<proteinExistence type="predicted"/>
<feature type="transmembrane region" description="Helical" evidence="1">
    <location>
        <begin position="43"/>
        <end position="62"/>
    </location>
</feature>
<dbReference type="KEGG" id="syc:syc2417_d"/>
<accession>A0A0H3K5P9</accession>
<dbReference type="InterPro" id="IPR044705">
    <property type="entry name" value="CCB4"/>
</dbReference>
<keyword evidence="1" id="KW-0472">Membrane</keyword>
<keyword evidence="1" id="KW-1133">Transmembrane helix</keyword>
<name>A0A0H3K5P9_SYNP6</name>
<evidence type="ECO:0000313" key="2">
    <source>
        <dbReference type="EMBL" id="BAD80607.1"/>
    </source>
</evidence>
<dbReference type="GO" id="GO:0010190">
    <property type="term" value="P:cytochrome b6f complex assembly"/>
    <property type="evidence" value="ECO:0007669"/>
    <property type="project" value="TreeGrafter"/>
</dbReference>
<sequence>MASDSAVWLRRLPLIAGAIGGTLLMVNRALTPELLPTQSRSDALGILLSALLILSGLLWQRVQPVPPEMVVLEGEEGFELDDQLPEASRQELAWASKLLLTNTITGSLLIWYDGQVLLRRGILAPPVPVQPGPIVERVLKTGKAVYLVDLKLYPGRIEFNYLPANSQGLICQPLGNRGVLLLAARAPRSYTQQDERWIAGIADKLDQSLSRSAAAIAVEQP</sequence>
<dbReference type="eggNOG" id="COG2203">
    <property type="taxonomic scope" value="Bacteria"/>
</dbReference>
<dbReference type="PANTHER" id="PTHR34943:SF2">
    <property type="entry name" value="PROTEIN COFACTOR ASSEMBLY OF COMPLEX C SUBUNIT B CCB4, CHLOROPLASTIC"/>
    <property type="match status" value="1"/>
</dbReference>
<gene>
    <name evidence="2" type="ordered locus">syc2417_d</name>
</gene>
<dbReference type="InterPro" id="IPR021325">
    <property type="entry name" value="CCB2/CCB4"/>
</dbReference>
<evidence type="ECO:0008006" key="4">
    <source>
        <dbReference type="Google" id="ProtNLM"/>
    </source>
</evidence>
<protein>
    <recommendedName>
        <fullName evidence="4">Cofactor assembly of complex C subunit B</fullName>
    </recommendedName>
</protein>
<dbReference type="GeneID" id="72430543"/>
<evidence type="ECO:0000256" key="1">
    <source>
        <dbReference type="SAM" id="Phobius"/>
    </source>
</evidence>
<organism evidence="2 3">
    <name type="scientific">Synechococcus sp. (strain ATCC 27144 / PCC 6301 / SAUG 1402/1)</name>
    <name type="common">Anacystis nidulans</name>
    <dbReference type="NCBI Taxonomy" id="269084"/>
    <lineage>
        <taxon>Bacteria</taxon>
        <taxon>Bacillati</taxon>
        <taxon>Cyanobacteriota</taxon>
        <taxon>Cyanophyceae</taxon>
        <taxon>Synechococcales</taxon>
        <taxon>Synechococcaceae</taxon>
        <taxon>Synechococcus</taxon>
    </lineage>
</organism>
<dbReference type="PANTHER" id="PTHR34943">
    <property type="match status" value="1"/>
</dbReference>
<keyword evidence="1" id="KW-0812">Transmembrane</keyword>
<dbReference type="RefSeq" id="WP_011244727.1">
    <property type="nucleotide sequence ID" value="NC_006576.1"/>
</dbReference>
<dbReference type="SUPFAM" id="SSF55781">
    <property type="entry name" value="GAF domain-like"/>
    <property type="match status" value="1"/>
</dbReference>
<dbReference type="Gene3D" id="3.30.450.40">
    <property type="match status" value="1"/>
</dbReference>
<evidence type="ECO:0000313" key="3">
    <source>
        <dbReference type="Proteomes" id="UP000001175"/>
    </source>
</evidence>
<dbReference type="InterPro" id="IPR029016">
    <property type="entry name" value="GAF-like_dom_sf"/>
</dbReference>
<feature type="transmembrane region" description="Helical" evidence="1">
    <location>
        <begin position="12"/>
        <end position="31"/>
    </location>
</feature>
<dbReference type="Pfam" id="PF11152">
    <property type="entry name" value="CCB2_CCB4"/>
    <property type="match status" value="1"/>
</dbReference>
<reference evidence="2 3" key="1">
    <citation type="journal article" date="2007" name="Photosyn. Res.">
        <title>Complete nucleotide sequence of the freshwater unicellular cyanobacterium Synechococcus elongatus PCC 6301 chromosome: gene content and organization.</title>
        <authorList>
            <person name="Sugita C."/>
            <person name="Ogata K."/>
            <person name="Shikata M."/>
            <person name="Jikuya H."/>
            <person name="Takano J."/>
            <person name="Furumichi M."/>
            <person name="Kanehisa M."/>
            <person name="Omata T."/>
            <person name="Sugiura M."/>
            <person name="Sugita M."/>
        </authorList>
    </citation>
    <scope>NUCLEOTIDE SEQUENCE [LARGE SCALE GENOMIC DNA]</scope>
    <source>
        <strain evidence="3">ATCC 27144 / PCC 6301 / SAUG 1402/1</strain>
    </source>
</reference>